<protein>
    <submittedName>
        <fullName evidence="5">Adenylate kinase</fullName>
    </submittedName>
</protein>
<dbReference type="GO" id="GO:0006139">
    <property type="term" value="P:nucleobase-containing compound metabolic process"/>
    <property type="evidence" value="ECO:0007669"/>
    <property type="project" value="InterPro"/>
</dbReference>
<evidence type="ECO:0000313" key="5">
    <source>
        <dbReference type="WBParaSite" id="snap_masked-unitig_44710-processed-gene-0.0-mRNA-1"/>
    </source>
</evidence>
<dbReference type="GO" id="GO:0005524">
    <property type="term" value="F:ATP binding"/>
    <property type="evidence" value="ECO:0007669"/>
    <property type="project" value="InterPro"/>
</dbReference>
<evidence type="ECO:0000313" key="4">
    <source>
        <dbReference type="Proteomes" id="UP000095280"/>
    </source>
</evidence>
<dbReference type="PANTHER" id="PTHR23359">
    <property type="entry name" value="NUCLEOTIDE KINASE"/>
    <property type="match status" value="1"/>
</dbReference>
<name>A0A1I8JRZ1_9PLAT</name>
<proteinExistence type="predicted"/>
<organism evidence="4 5">
    <name type="scientific">Macrostomum lignano</name>
    <dbReference type="NCBI Taxonomy" id="282301"/>
    <lineage>
        <taxon>Eukaryota</taxon>
        <taxon>Metazoa</taxon>
        <taxon>Spiralia</taxon>
        <taxon>Lophotrochozoa</taxon>
        <taxon>Platyhelminthes</taxon>
        <taxon>Rhabditophora</taxon>
        <taxon>Macrostomorpha</taxon>
        <taxon>Macrostomida</taxon>
        <taxon>Macrostomidae</taxon>
        <taxon>Macrostomum</taxon>
    </lineage>
</organism>
<dbReference type="GO" id="GO:0019205">
    <property type="term" value="F:nucleobase-containing compound kinase activity"/>
    <property type="evidence" value="ECO:0007669"/>
    <property type="project" value="InterPro"/>
</dbReference>
<evidence type="ECO:0000256" key="3">
    <source>
        <dbReference type="ARBA" id="ARBA00022777"/>
    </source>
</evidence>
<reference evidence="5" key="1">
    <citation type="submission" date="2016-11" db="UniProtKB">
        <authorList>
            <consortium name="WormBaseParasite"/>
        </authorList>
    </citation>
    <scope>IDENTIFICATION</scope>
</reference>
<dbReference type="InterPro" id="IPR027417">
    <property type="entry name" value="P-loop_NTPase"/>
</dbReference>
<dbReference type="Gene3D" id="3.40.50.300">
    <property type="entry name" value="P-loop containing nucleotide triphosphate hydrolases"/>
    <property type="match status" value="1"/>
</dbReference>
<dbReference type="AlphaFoldDB" id="A0A1I8JRZ1"/>
<dbReference type="SUPFAM" id="SSF52540">
    <property type="entry name" value="P-loop containing nucleoside triphosphate hydrolases"/>
    <property type="match status" value="1"/>
</dbReference>
<evidence type="ECO:0000256" key="2">
    <source>
        <dbReference type="ARBA" id="ARBA00022741"/>
    </source>
</evidence>
<dbReference type="Proteomes" id="UP000095280">
    <property type="component" value="Unplaced"/>
</dbReference>
<dbReference type="Pfam" id="PF00406">
    <property type="entry name" value="ADK"/>
    <property type="match status" value="1"/>
</dbReference>
<sequence>EARAAQGHPVREAGVHLRPDAPLSTGELLRTEIALGAARPTRLRRTMLNNDLVPVADVLRLLGNAMRARLLDSPGFLINGCPKDREQAMAFEMMLVPCRVVVFLDVPRRCHVAAADAARQADRSRGKKTLSVVKYFERQGKLVRWTVQAPCPKCFSRVRDGLMNFRPKRQPASR</sequence>
<keyword evidence="1" id="KW-0808">Transferase</keyword>
<evidence type="ECO:0000256" key="1">
    <source>
        <dbReference type="ARBA" id="ARBA00022679"/>
    </source>
</evidence>
<dbReference type="InterPro" id="IPR000850">
    <property type="entry name" value="Adenylat/UMP-CMP_kin"/>
</dbReference>
<accession>A0A1I8JRZ1</accession>
<keyword evidence="4" id="KW-1185">Reference proteome</keyword>
<dbReference type="WBParaSite" id="snap_masked-unitig_44710-processed-gene-0.0-mRNA-1">
    <property type="protein sequence ID" value="snap_masked-unitig_44710-processed-gene-0.0-mRNA-1"/>
    <property type="gene ID" value="snap_masked-unitig_44710-processed-gene-0.0"/>
</dbReference>
<keyword evidence="2" id="KW-0547">Nucleotide-binding</keyword>
<keyword evidence="3" id="KW-0418">Kinase</keyword>